<feature type="compositionally biased region" description="Basic residues" evidence="1">
    <location>
        <begin position="106"/>
        <end position="124"/>
    </location>
</feature>
<evidence type="ECO:0000313" key="4">
    <source>
        <dbReference type="Proteomes" id="UP000045706"/>
    </source>
</evidence>
<reference evidence="4" key="1">
    <citation type="submission" date="2015-05" db="EMBL/GenBank/DDBJ databases">
        <authorList>
            <person name="Fogelqvist Johan"/>
        </authorList>
    </citation>
    <scope>NUCLEOTIDE SEQUENCE [LARGE SCALE GENOMIC DNA]</scope>
</reference>
<protein>
    <recommendedName>
        <fullName evidence="2">Myb-like domain-containing protein</fullName>
    </recommendedName>
</protein>
<feature type="region of interest" description="Disordered" evidence="1">
    <location>
        <begin position="57"/>
        <end position="212"/>
    </location>
</feature>
<feature type="compositionally biased region" description="Acidic residues" evidence="1">
    <location>
        <begin position="136"/>
        <end position="151"/>
    </location>
</feature>
<organism evidence="3 4">
    <name type="scientific">Verticillium longisporum</name>
    <name type="common">Verticillium dahliae var. longisporum</name>
    <dbReference type="NCBI Taxonomy" id="100787"/>
    <lineage>
        <taxon>Eukaryota</taxon>
        <taxon>Fungi</taxon>
        <taxon>Dikarya</taxon>
        <taxon>Ascomycota</taxon>
        <taxon>Pezizomycotina</taxon>
        <taxon>Sordariomycetes</taxon>
        <taxon>Hypocreomycetidae</taxon>
        <taxon>Glomerellales</taxon>
        <taxon>Plectosphaerellaceae</taxon>
        <taxon>Verticillium</taxon>
    </lineage>
</organism>
<dbReference type="PROSITE" id="PS50090">
    <property type="entry name" value="MYB_LIKE"/>
    <property type="match status" value="1"/>
</dbReference>
<dbReference type="AlphaFoldDB" id="A0A0G4NH14"/>
<dbReference type="Proteomes" id="UP000045706">
    <property type="component" value="Unassembled WGS sequence"/>
</dbReference>
<dbReference type="EMBL" id="CVQI01035050">
    <property type="protein sequence ID" value="CRK45744.1"/>
    <property type="molecule type" value="Genomic_DNA"/>
</dbReference>
<name>A0A0G4NH14_VERLO</name>
<sequence length="328" mass="36096">MLMPSAFSCDASQQHYQSYPHTRLQSALFASPPASPPTLASTPAIGNIFNTCRSLQSLLTTPPPPERAQLTQLPTPPMAHAPSPIKLRLRPRAPRPDNSSAPDSRPRKKIVKRAPPRGANKRRRGADDDLGRMDLTSDDDSDNQIEADSESDADKIVKRAPPRGANKRRRGADDDLGRMDLTSDDDSDNQIEADSESDADVPAMPAAPSTPKRARIAPEVIPLGLARTDYHNLHAASDTNLPLLNLAQGSGVEVERDGEHWSTEDDRILVELVLEKLRLSKTEWQDCARSLGKDRNSLSRRWRSLMAQGDVGLKPTRASRRGKLHGTW</sequence>
<evidence type="ECO:0000259" key="2">
    <source>
        <dbReference type="PROSITE" id="PS50090"/>
    </source>
</evidence>
<dbReference type="Gene3D" id="1.10.10.60">
    <property type="entry name" value="Homeodomain-like"/>
    <property type="match status" value="1"/>
</dbReference>
<proteinExistence type="predicted"/>
<feature type="compositionally biased region" description="Basic residues" evidence="1">
    <location>
        <begin position="158"/>
        <end position="170"/>
    </location>
</feature>
<evidence type="ECO:0000313" key="3">
    <source>
        <dbReference type="EMBL" id="CRK45744.1"/>
    </source>
</evidence>
<dbReference type="InterPro" id="IPR001005">
    <property type="entry name" value="SANT/Myb"/>
</dbReference>
<accession>A0A0G4NH14</accession>
<feature type="compositionally biased region" description="Acidic residues" evidence="1">
    <location>
        <begin position="182"/>
        <end position="199"/>
    </location>
</feature>
<evidence type="ECO:0000256" key="1">
    <source>
        <dbReference type="SAM" id="MobiDB-lite"/>
    </source>
</evidence>
<feature type="domain" description="Myb-like" evidence="2">
    <location>
        <begin position="261"/>
        <end position="306"/>
    </location>
</feature>
<gene>
    <name evidence="3" type="ORF">BN1723_001087</name>
</gene>